<keyword evidence="3" id="KW-1185">Reference proteome</keyword>
<dbReference type="Proteomes" id="UP000651057">
    <property type="component" value="Unassembled WGS sequence"/>
</dbReference>
<feature type="signal peptide" evidence="1">
    <location>
        <begin position="1"/>
        <end position="22"/>
    </location>
</feature>
<accession>A0A937A092</accession>
<comment type="caution">
    <text evidence="2">The sequence shown here is derived from an EMBL/GenBank/DDBJ whole genome shotgun (WGS) entry which is preliminary data.</text>
</comment>
<reference evidence="2" key="1">
    <citation type="submission" date="2021-01" db="EMBL/GenBank/DDBJ databases">
        <authorList>
            <person name="Zhong Y.L."/>
        </authorList>
    </citation>
    <scope>NUCLEOTIDE SEQUENCE</scope>
    <source>
        <strain evidence="2">KCTC 23302</strain>
    </source>
</reference>
<dbReference type="RefSeq" id="WP_201923091.1">
    <property type="nucleotide sequence ID" value="NZ_BAABAX010000020.1"/>
</dbReference>
<name>A0A937A092_9FLAO</name>
<protein>
    <recommendedName>
        <fullName evidence="4">EF-hand domain-containing protein</fullName>
    </recommendedName>
</protein>
<sequence>MKHVFNLVIFSMLLLVVTVACESDGFDSDASVPKIIDATGKASCPSSHPYEACGACWVDANQAQSGGCNDTGGNNGGGDNGGGDNGGDQNNNCPSSHPYSACGQCWTDANQAQAGGCNEDGNGGGDNGGGNGDGNGDGGTPCGEFNYDPNNTACVTVVANGSGCMNSDGLFVSSKGVVSNPCNTKEAVLDIERNLGVNIDDQFIAQSGYQGNVPSINPTMTKSDFLIYMKALFINININGKTGDQFATEFADLLDTNNDGILTRNEASQAKGSDPRQVLNLEPIFTINGGLATDDVLAYVGLYLGDGALDKYAGDLPQIVQDNMANFTRTWQPGVNAASKRYDSNN</sequence>
<dbReference type="EMBL" id="JAERQJ010000007">
    <property type="protein sequence ID" value="MBL0685223.1"/>
    <property type="molecule type" value="Genomic_DNA"/>
</dbReference>
<dbReference type="PROSITE" id="PS51257">
    <property type="entry name" value="PROKAR_LIPOPROTEIN"/>
    <property type="match status" value="1"/>
</dbReference>
<proteinExistence type="predicted"/>
<gene>
    <name evidence="2" type="ORF">JJQ60_16945</name>
</gene>
<evidence type="ECO:0000313" key="2">
    <source>
        <dbReference type="EMBL" id="MBL0685223.1"/>
    </source>
</evidence>
<organism evidence="2 3">
    <name type="scientific">Aquimarina mytili</name>
    <dbReference type="NCBI Taxonomy" id="874423"/>
    <lineage>
        <taxon>Bacteria</taxon>
        <taxon>Pseudomonadati</taxon>
        <taxon>Bacteroidota</taxon>
        <taxon>Flavobacteriia</taxon>
        <taxon>Flavobacteriales</taxon>
        <taxon>Flavobacteriaceae</taxon>
        <taxon>Aquimarina</taxon>
    </lineage>
</organism>
<feature type="chain" id="PRO_5037390004" description="EF-hand domain-containing protein" evidence="1">
    <location>
        <begin position="23"/>
        <end position="346"/>
    </location>
</feature>
<evidence type="ECO:0000256" key="1">
    <source>
        <dbReference type="SAM" id="SignalP"/>
    </source>
</evidence>
<dbReference type="AlphaFoldDB" id="A0A937A092"/>
<evidence type="ECO:0008006" key="4">
    <source>
        <dbReference type="Google" id="ProtNLM"/>
    </source>
</evidence>
<keyword evidence="1" id="KW-0732">Signal</keyword>
<evidence type="ECO:0000313" key="3">
    <source>
        <dbReference type="Proteomes" id="UP000651057"/>
    </source>
</evidence>